<keyword evidence="1" id="KW-1133">Transmembrane helix</keyword>
<evidence type="ECO:0008006" key="4">
    <source>
        <dbReference type="Google" id="ProtNLM"/>
    </source>
</evidence>
<evidence type="ECO:0000313" key="3">
    <source>
        <dbReference type="Proteomes" id="UP001549167"/>
    </source>
</evidence>
<evidence type="ECO:0000256" key="1">
    <source>
        <dbReference type="SAM" id="Phobius"/>
    </source>
</evidence>
<dbReference type="Proteomes" id="UP001549167">
    <property type="component" value="Unassembled WGS sequence"/>
</dbReference>
<keyword evidence="3" id="KW-1185">Reference proteome</keyword>
<gene>
    <name evidence="2" type="ORF">ABID56_001234</name>
</gene>
<feature type="transmembrane region" description="Helical" evidence="1">
    <location>
        <begin position="66"/>
        <end position="84"/>
    </location>
</feature>
<reference evidence="2 3" key="1">
    <citation type="submission" date="2024-06" db="EMBL/GenBank/DDBJ databases">
        <title>Genomic Encyclopedia of Type Strains, Phase IV (KMG-IV): sequencing the most valuable type-strain genomes for metagenomic binning, comparative biology and taxonomic classification.</title>
        <authorList>
            <person name="Goeker M."/>
        </authorList>
    </citation>
    <scope>NUCLEOTIDE SEQUENCE [LARGE SCALE GENOMIC DNA]</scope>
    <source>
        <strain evidence="2 3">DSM 23520</strain>
    </source>
</reference>
<dbReference type="RefSeq" id="WP_354219736.1">
    <property type="nucleotide sequence ID" value="NZ_JBEPMX010000005.1"/>
</dbReference>
<sequence>MLSISLVMLAVVFVVALVMTLRIGKEQNDEIVAREQRGVTAEDEIQRSHDYESESLARNIPNLIKIYIGLFIIVAAFIITILIIV</sequence>
<proteinExistence type="predicted"/>
<keyword evidence="1" id="KW-0472">Membrane</keyword>
<dbReference type="EMBL" id="JBEPMX010000005">
    <property type="protein sequence ID" value="MET3683143.1"/>
    <property type="molecule type" value="Genomic_DNA"/>
</dbReference>
<organism evidence="2 3">
    <name type="scientific">Alkalibacillus flavidus</name>
    <dbReference type="NCBI Taxonomy" id="546021"/>
    <lineage>
        <taxon>Bacteria</taxon>
        <taxon>Bacillati</taxon>
        <taxon>Bacillota</taxon>
        <taxon>Bacilli</taxon>
        <taxon>Bacillales</taxon>
        <taxon>Bacillaceae</taxon>
        <taxon>Alkalibacillus</taxon>
    </lineage>
</organism>
<feature type="transmembrane region" description="Helical" evidence="1">
    <location>
        <begin position="6"/>
        <end position="24"/>
    </location>
</feature>
<name>A0ABV2KU88_9BACI</name>
<accession>A0ABV2KU88</accession>
<comment type="caution">
    <text evidence="2">The sequence shown here is derived from an EMBL/GenBank/DDBJ whole genome shotgun (WGS) entry which is preliminary data.</text>
</comment>
<evidence type="ECO:0000313" key="2">
    <source>
        <dbReference type="EMBL" id="MET3683143.1"/>
    </source>
</evidence>
<keyword evidence="1" id="KW-0812">Transmembrane</keyword>
<protein>
    <recommendedName>
        <fullName evidence="4">DUF3899 domain-containing protein</fullName>
    </recommendedName>
</protein>